<feature type="domain" description="VWFA" evidence="3">
    <location>
        <begin position="282"/>
        <end position="457"/>
    </location>
</feature>
<evidence type="ECO:0000313" key="7">
    <source>
        <dbReference type="Proteomes" id="UP001152797"/>
    </source>
</evidence>
<keyword evidence="2" id="KW-0732">Signal</keyword>
<dbReference type="EMBL" id="CAMXCT020004668">
    <property type="protein sequence ID" value="CAL1163260.1"/>
    <property type="molecule type" value="Genomic_DNA"/>
</dbReference>
<evidence type="ECO:0000313" key="6">
    <source>
        <dbReference type="EMBL" id="CAL4797197.1"/>
    </source>
</evidence>
<feature type="region of interest" description="Disordered" evidence="1">
    <location>
        <begin position="653"/>
        <end position="711"/>
    </location>
</feature>
<evidence type="ECO:0000256" key="1">
    <source>
        <dbReference type="SAM" id="MobiDB-lite"/>
    </source>
</evidence>
<dbReference type="SMART" id="SM00327">
    <property type="entry name" value="VWA"/>
    <property type="match status" value="1"/>
</dbReference>
<proteinExistence type="predicted"/>
<dbReference type="Proteomes" id="UP001152797">
    <property type="component" value="Unassembled WGS sequence"/>
</dbReference>
<dbReference type="EMBL" id="CAMXCT010004668">
    <property type="protein sequence ID" value="CAI4009885.1"/>
    <property type="molecule type" value="Genomic_DNA"/>
</dbReference>
<feature type="compositionally biased region" description="Polar residues" evidence="1">
    <location>
        <begin position="822"/>
        <end position="837"/>
    </location>
</feature>
<feature type="compositionally biased region" description="Basic and acidic residues" evidence="1">
    <location>
        <begin position="611"/>
        <end position="623"/>
    </location>
</feature>
<dbReference type="OrthoDB" id="1729737at2759"/>
<dbReference type="InterPro" id="IPR036465">
    <property type="entry name" value="vWFA_dom_sf"/>
</dbReference>
<gene>
    <name evidence="4" type="ORF">C1SCF055_LOCUS35212</name>
</gene>
<evidence type="ECO:0000313" key="4">
    <source>
        <dbReference type="EMBL" id="CAI4009885.1"/>
    </source>
</evidence>
<dbReference type="EMBL" id="CAMXCT030004668">
    <property type="protein sequence ID" value="CAL4797197.1"/>
    <property type="molecule type" value="Genomic_DNA"/>
</dbReference>
<feature type="chain" id="PRO_5043271368" evidence="2">
    <location>
        <begin position="20"/>
        <end position="1249"/>
    </location>
</feature>
<organism evidence="4">
    <name type="scientific">Cladocopium goreaui</name>
    <dbReference type="NCBI Taxonomy" id="2562237"/>
    <lineage>
        <taxon>Eukaryota</taxon>
        <taxon>Sar</taxon>
        <taxon>Alveolata</taxon>
        <taxon>Dinophyceae</taxon>
        <taxon>Suessiales</taxon>
        <taxon>Symbiodiniaceae</taxon>
        <taxon>Cladocopium</taxon>
    </lineage>
</organism>
<feature type="compositionally biased region" description="Low complexity" evidence="1">
    <location>
        <begin position="732"/>
        <end position="743"/>
    </location>
</feature>
<keyword evidence="7" id="KW-1185">Reference proteome</keyword>
<reference evidence="4" key="1">
    <citation type="submission" date="2022-10" db="EMBL/GenBank/DDBJ databases">
        <authorList>
            <person name="Chen Y."/>
            <person name="Dougan E. K."/>
            <person name="Chan C."/>
            <person name="Rhodes N."/>
            <person name="Thang M."/>
        </authorList>
    </citation>
    <scope>NUCLEOTIDE SEQUENCE</scope>
</reference>
<feature type="compositionally biased region" description="Low complexity" evidence="1">
    <location>
        <begin position="683"/>
        <end position="695"/>
    </location>
</feature>
<reference evidence="5" key="2">
    <citation type="submission" date="2024-04" db="EMBL/GenBank/DDBJ databases">
        <authorList>
            <person name="Chen Y."/>
            <person name="Shah S."/>
            <person name="Dougan E. K."/>
            <person name="Thang M."/>
            <person name="Chan C."/>
        </authorList>
    </citation>
    <scope>NUCLEOTIDE SEQUENCE [LARGE SCALE GENOMIC DNA]</scope>
</reference>
<evidence type="ECO:0000259" key="3">
    <source>
        <dbReference type="PROSITE" id="PS50234"/>
    </source>
</evidence>
<dbReference type="SUPFAM" id="SSF53300">
    <property type="entry name" value="vWA-like"/>
    <property type="match status" value="1"/>
</dbReference>
<feature type="region of interest" description="Disordered" evidence="1">
    <location>
        <begin position="822"/>
        <end position="847"/>
    </location>
</feature>
<dbReference type="Pfam" id="PF13768">
    <property type="entry name" value="VWA_3"/>
    <property type="match status" value="1"/>
</dbReference>
<feature type="region of interest" description="Disordered" evidence="1">
    <location>
        <begin position="611"/>
        <end position="631"/>
    </location>
</feature>
<evidence type="ECO:0000313" key="5">
    <source>
        <dbReference type="EMBL" id="CAL1163260.1"/>
    </source>
</evidence>
<dbReference type="CDD" id="cd00198">
    <property type="entry name" value="vWFA"/>
    <property type="match status" value="1"/>
</dbReference>
<dbReference type="PANTHER" id="PTHR45737:SF6">
    <property type="entry name" value="VON WILLEBRAND FACTOR A DOMAIN-CONTAINING PROTEIN 5A"/>
    <property type="match status" value="1"/>
</dbReference>
<evidence type="ECO:0000256" key="2">
    <source>
        <dbReference type="SAM" id="SignalP"/>
    </source>
</evidence>
<feature type="region of interest" description="Disordered" evidence="1">
    <location>
        <begin position="875"/>
        <end position="901"/>
    </location>
</feature>
<sequence>MKCVWLLALVACRVAVAVASITGNCDRDLSAYGTSTRFSRGNCQASLQRADVEVQLQGLVAKISANLTYKNEKTAIDSPVLVLPLPGDAVLQGYEVQDLKGVIGRGDPGAAGQPCPHDMLSFYEMSGGDRGKQRVQLKHLAPEEEVWLRLEYLLLLQAKQKAEGKHVLDLPISFPALKRKPSPSDAVVLKIFGLAGIEGGIQTSAPGAVLQPSALETQRLMTHVLLRSTLQDLPLEVTVAAVADPSSVFHLDLQRDPQTRRLAAALWMPPSIRSIAHGGMMDLVVLLDSSATMHGARLRRAKQGLQALLRSVPSQVRFNLAGFGVAQGALLWSKSRALEQQTFEELDQHLKKEAESAGDPLLGIEPVLSAVFARLADAQELRIMVLTDRYPPDQRAAIDLIEDQCDANRCRLFVIGLGWGASPLFVESAAEAGHGGFAYVAERDLTFGLEKNLISHMMDACVPSIHDVHVQWKAFGDGNLSTTEPLEVQIDQETRGHRGRMVAMALLGEVTGTITSTLHVDAVVGGVAGRFQVPIQALSEGTALHAMALYHMIQDEEKGVTEALAVAHHLPLGASQWLSASTSKSTPLRCAQGAESGVTAKLTEAAQLSTREKIVQTKKDPDRPLSSPMKLQQISGKLSTLSFTTLGRSVSLAHADRAARRPREPREPRELRSWERGEEISRPRSPSSEPTLPLRGGLAGDLFRPSEDSARDARPARLGFLDDLFGRWESGPSRSGLSGRSFGDPSPPSISALSTRQRPGGADAEAYHVGKAPFVPPRLALLETAKLGQRLSLGGKAERQGDGLRSPFSRLPSLSIYDSMLGSSMKSRKMPTTPSPKSTREKISTATSPHRWLGQLSVKGVESLTSRLSLRPNAFPKQLEKLPDPRPGTASAATAAPSAPLAESEAEAEWLGIEVAGDIVAAVVKVKYHQEKCISLLETIQLRWANYSTASVATLTTLTGQVLGVVSARRMQRMHVQVSASCDVTLRDESQELLLTASIPRASHCVAALESGATAPFSAMQLRRLRRQQAGRPMLASNEKRLELDRHVVVAAQTFRGFFMFDEKSAKEAKLSWENLELLSRWCGSKEVAHTCAALAALDKDSTWWPLTRRAEERWRSDARSTCGTLAECMELGTLLVLQSWAPIPPTLALAQREVQGLDRCWDGWLAPWGLDLPWPPFLPLPLLWRLWRLPCLRAPDQQARQGVEDGVGQAPAPLPCFAPHRVSEAEHAQRDVWSCGRRKRLANSYARI</sequence>
<feature type="compositionally biased region" description="Basic and acidic residues" evidence="1">
    <location>
        <begin position="654"/>
        <end position="682"/>
    </location>
</feature>
<feature type="signal peptide" evidence="2">
    <location>
        <begin position="1"/>
        <end position="19"/>
    </location>
</feature>
<comment type="caution">
    <text evidence="4">The sequence shown here is derived from an EMBL/GenBank/DDBJ whole genome shotgun (WGS) entry which is preliminary data.</text>
</comment>
<dbReference type="PANTHER" id="PTHR45737">
    <property type="entry name" value="VON WILLEBRAND FACTOR A DOMAIN-CONTAINING PROTEIN 5A"/>
    <property type="match status" value="1"/>
</dbReference>
<protein>
    <submittedName>
        <fullName evidence="6">VWFA domain-containing protein</fullName>
    </submittedName>
</protein>
<dbReference type="InterPro" id="IPR002035">
    <property type="entry name" value="VWF_A"/>
</dbReference>
<dbReference type="Gene3D" id="3.40.50.410">
    <property type="entry name" value="von Willebrand factor, type A domain"/>
    <property type="match status" value="1"/>
</dbReference>
<name>A0A9P1DHN5_9DINO</name>
<dbReference type="PROSITE" id="PS50234">
    <property type="entry name" value="VWFA"/>
    <property type="match status" value="1"/>
</dbReference>
<feature type="compositionally biased region" description="Low complexity" evidence="1">
    <location>
        <begin position="889"/>
        <end position="901"/>
    </location>
</feature>
<dbReference type="AlphaFoldDB" id="A0A9P1DHN5"/>
<accession>A0A9P1DHN5</accession>
<feature type="region of interest" description="Disordered" evidence="1">
    <location>
        <begin position="732"/>
        <end position="763"/>
    </location>
</feature>